<organism evidence="1 2">
    <name type="scientific">Zizania palustris</name>
    <name type="common">Northern wild rice</name>
    <dbReference type="NCBI Taxonomy" id="103762"/>
    <lineage>
        <taxon>Eukaryota</taxon>
        <taxon>Viridiplantae</taxon>
        <taxon>Streptophyta</taxon>
        <taxon>Embryophyta</taxon>
        <taxon>Tracheophyta</taxon>
        <taxon>Spermatophyta</taxon>
        <taxon>Magnoliopsida</taxon>
        <taxon>Liliopsida</taxon>
        <taxon>Poales</taxon>
        <taxon>Poaceae</taxon>
        <taxon>BOP clade</taxon>
        <taxon>Oryzoideae</taxon>
        <taxon>Oryzeae</taxon>
        <taxon>Zizaniinae</taxon>
        <taxon>Zizania</taxon>
    </lineage>
</organism>
<evidence type="ECO:0000313" key="2">
    <source>
        <dbReference type="Proteomes" id="UP000729402"/>
    </source>
</evidence>
<evidence type="ECO:0000313" key="1">
    <source>
        <dbReference type="EMBL" id="KAG8098092.1"/>
    </source>
</evidence>
<sequence length="71" mass="8245">MLNLYQSTLSGQSFRSFPACCCSVDQINNWSGSRDETSYSYGDMKNLRWFIRGGDTWSCWIPTVEDLRSYL</sequence>
<proteinExistence type="predicted"/>
<keyword evidence="2" id="KW-1185">Reference proteome</keyword>
<accession>A0A8J5X5S8</accession>
<dbReference type="Proteomes" id="UP000729402">
    <property type="component" value="Unassembled WGS sequence"/>
</dbReference>
<gene>
    <name evidence="1" type="ORF">GUJ93_ZPchr0013g34379</name>
</gene>
<reference evidence="1" key="2">
    <citation type="submission" date="2021-02" db="EMBL/GenBank/DDBJ databases">
        <authorList>
            <person name="Kimball J.A."/>
            <person name="Haas M.W."/>
            <person name="Macchietto M."/>
            <person name="Kono T."/>
            <person name="Duquette J."/>
            <person name="Shao M."/>
        </authorList>
    </citation>
    <scope>NUCLEOTIDE SEQUENCE</scope>
    <source>
        <tissue evidence="1">Fresh leaf tissue</tissue>
    </source>
</reference>
<dbReference type="AlphaFoldDB" id="A0A8J5X5S8"/>
<reference evidence="1" key="1">
    <citation type="journal article" date="2021" name="bioRxiv">
        <title>Whole Genome Assembly and Annotation of Northern Wild Rice, Zizania palustris L., Supports a Whole Genome Duplication in the Zizania Genus.</title>
        <authorList>
            <person name="Haas M."/>
            <person name="Kono T."/>
            <person name="Macchietto M."/>
            <person name="Millas R."/>
            <person name="McGilp L."/>
            <person name="Shao M."/>
            <person name="Duquette J."/>
            <person name="Hirsch C.N."/>
            <person name="Kimball J."/>
        </authorList>
    </citation>
    <scope>NUCLEOTIDE SEQUENCE</scope>
    <source>
        <tissue evidence="1">Fresh leaf tissue</tissue>
    </source>
</reference>
<dbReference type="EMBL" id="JAAALK010000079">
    <property type="protein sequence ID" value="KAG8098092.1"/>
    <property type="molecule type" value="Genomic_DNA"/>
</dbReference>
<protein>
    <submittedName>
        <fullName evidence="1">Uncharacterized protein</fullName>
    </submittedName>
</protein>
<comment type="caution">
    <text evidence="1">The sequence shown here is derived from an EMBL/GenBank/DDBJ whole genome shotgun (WGS) entry which is preliminary data.</text>
</comment>
<name>A0A8J5X5S8_ZIZPA</name>